<dbReference type="Proteomes" id="UP001055303">
    <property type="component" value="Unassembled WGS sequence"/>
</dbReference>
<evidence type="ECO:0000313" key="6">
    <source>
        <dbReference type="Proteomes" id="UP001055303"/>
    </source>
</evidence>
<keyword evidence="1" id="KW-0378">Hydrolase</keyword>
<dbReference type="InterPro" id="IPR050272">
    <property type="entry name" value="Isochorismatase-like_hydrls"/>
</dbReference>
<organism evidence="4 5">
    <name type="scientific">Methylobacterium dankookense</name>
    <dbReference type="NCBI Taxonomy" id="560405"/>
    <lineage>
        <taxon>Bacteria</taxon>
        <taxon>Pseudomonadati</taxon>
        <taxon>Pseudomonadota</taxon>
        <taxon>Alphaproteobacteria</taxon>
        <taxon>Hyphomicrobiales</taxon>
        <taxon>Methylobacteriaceae</taxon>
        <taxon>Methylobacterium</taxon>
    </lineage>
</organism>
<dbReference type="OrthoDB" id="9811489at2"/>
<dbReference type="Pfam" id="PF00857">
    <property type="entry name" value="Isochorismatase"/>
    <property type="match status" value="1"/>
</dbReference>
<dbReference type="RefSeq" id="WP_144760489.1">
    <property type="nucleotide sequence ID" value="NZ_BPQI01000146.1"/>
</dbReference>
<evidence type="ECO:0000313" key="4">
    <source>
        <dbReference type="EMBL" id="VUF11144.1"/>
    </source>
</evidence>
<evidence type="ECO:0000313" key="5">
    <source>
        <dbReference type="Proteomes" id="UP000401717"/>
    </source>
</evidence>
<accession>A0A564FTF4</accession>
<dbReference type="PANTHER" id="PTHR43540">
    <property type="entry name" value="PEROXYUREIDOACRYLATE/UREIDOACRYLATE AMIDOHYDROLASE-RELATED"/>
    <property type="match status" value="1"/>
</dbReference>
<dbReference type="Proteomes" id="UP000401717">
    <property type="component" value="Unassembled WGS sequence"/>
</dbReference>
<dbReference type="EMBL" id="CABFVH010000003">
    <property type="protein sequence ID" value="VUF11144.1"/>
    <property type="molecule type" value="Genomic_DNA"/>
</dbReference>
<dbReference type="Gene3D" id="3.40.50.850">
    <property type="entry name" value="Isochorismatase-like"/>
    <property type="match status" value="1"/>
</dbReference>
<dbReference type="InterPro" id="IPR000868">
    <property type="entry name" value="Isochorismatase-like_dom"/>
</dbReference>
<keyword evidence="6" id="KW-1185">Reference proteome</keyword>
<evidence type="ECO:0000313" key="3">
    <source>
        <dbReference type="EMBL" id="GJD58392.1"/>
    </source>
</evidence>
<dbReference type="InterPro" id="IPR036380">
    <property type="entry name" value="Isochorismatase-like_sf"/>
</dbReference>
<name>A0A564FTF4_9HYPH</name>
<dbReference type="PANTHER" id="PTHR43540:SF6">
    <property type="entry name" value="ISOCHORISMATASE-LIKE DOMAIN-CONTAINING PROTEIN"/>
    <property type="match status" value="1"/>
</dbReference>
<proteinExistence type="predicted"/>
<protein>
    <recommendedName>
        <fullName evidence="2">Isochorismatase-like domain-containing protein</fullName>
    </recommendedName>
</protein>
<evidence type="ECO:0000259" key="2">
    <source>
        <dbReference type="Pfam" id="PF00857"/>
    </source>
</evidence>
<dbReference type="CDD" id="cd00431">
    <property type="entry name" value="cysteine_hydrolases"/>
    <property type="match status" value="1"/>
</dbReference>
<reference evidence="4 5" key="1">
    <citation type="submission" date="2019-06" db="EMBL/GenBank/DDBJ databases">
        <authorList>
            <person name="Rodrigo-Torres L."/>
            <person name="Arahal R. D."/>
            <person name="Lucena T."/>
        </authorList>
    </citation>
    <scope>NUCLEOTIDE SEQUENCE [LARGE SCALE GENOMIC DNA]</scope>
    <source>
        <strain evidence="4 5">SW08-7</strain>
    </source>
</reference>
<gene>
    <name evidence="3" type="ORF">IFDJLNFL_4311</name>
    <name evidence="4" type="ORF">MTDSW087_00817</name>
</gene>
<sequence length="204" mass="22640">MQPGLGLRFGALDERTVHLCVDAQRMFAEETDWHTPWLRRILPAIERIAAWQAHRTIFTRFVPAENAGACTGTWRRYYERWPDMTLDRLPAGMVDLLPSLAARVPPARVFDKRTYSPWIEPGFAALLQGTEAVVVTGGETDVCVLATVLGAVDRGYRVVIAADAVCSSADETYDAMVTLYSSRFGEQIEIAPTAEILDAWPATP</sequence>
<reference evidence="3" key="2">
    <citation type="journal article" date="2021" name="Front. Microbiol.">
        <title>Comprehensive Comparative Genomics and Phenotyping of Methylobacterium Species.</title>
        <authorList>
            <person name="Alessa O."/>
            <person name="Ogura Y."/>
            <person name="Fujitani Y."/>
            <person name="Takami H."/>
            <person name="Hayashi T."/>
            <person name="Sahin N."/>
            <person name="Tani A."/>
        </authorList>
    </citation>
    <scope>NUCLEOTIDE SEQUENCE</scope>
    <source>
        <strain evidence="3">DSM 22415</strain>
    </source>
</reference>
<dbReference type="GO" id="GO:0016787">
    <property type="term" value="F:hydrolase activity"/>
    <property type="evidence" value="ECO:0007669"/>
    <property type="project" value="UniProtKB-KW"/>
</dbReference>
<feature type="domain" description="Isochorismatase-like" evidence="2">
    <location>
        <begin position="16"/>
        <end position="190"/>
    </location>
</feature>
<dbReference type="EMBL" id="BPQI01000146">
    <property type="protein sequence ID" value="GJD58392.1"/>
    <property type="molecule type" value="Genomic_DNA"/>
</dbReference>
<evidence type="ECO:0000256" key="1">
    <source>
        <dbReference type="ARBA" id="ARBA00022801"/>
    </source>
</evidence>
<reference evidence="3" key="3">
    <citation type="submission" date="2021-08" db="EMBL/GenBank/DDBJ databases">
        <authorList>
            <person name="Tani A."/>
            <person name="Ola A."/>
            <person name="Ogura Y."/>
            <person name="Katsura K."/>
            <person name="Hayashi T."/>
        </authorList>
    </citation>
    <scope>NUCLEOTIDE SEQUENCE</scope>
    <source>
        <strain evidence="3">DSM 22415</strain>
    </source>
</reference>
<dbReference type="SUPFAM" id="SSF52499">
    <property type="entry name" value="Isochorismatase-like hydrolases"/>
    <property type="match status" value="1"/>
</dbReference>
<dbReference type="AlphaFoldDB" id="A0A564FTF4"/>